<evidence type="ECO:0000313" key="2">
    <source>
        <dbReference type="Proteomes" id="UP000741360"/>
    </source>
</evidence>
<dbReference type="SUPFAM" id="SSF47598">
    <property type="entry name" value="Ribbon-helix-helix"/>
    <property type="match status" value="1"/>
</dbReference>
<dbReference type="GO" id="GO:0006355">
    <property type="term" value="P:regulation of DNA-templated transcription"/>
    <property type="evidence" value="ECO:0007669"/>
    <property type="project" value="InterPro"/>
</dbReference>
<dbReference type="EMBL" id="JACPSX010000162">
    <property type="protein sequence ID" value="MBI3015080.1"/>
    <property type="molecule type" value="Genomic_DNA"/>
</dbReference>
<dbReference type="Proteomes" id="UP000741360">
    <property type="component" value="Unassembled WGS sequence"/>
</dbReference>
<organism evidence="1 2">
    <name type="scientific">Tectimicrobiota bacterium</name>
    <dbReference type="NCBI Taxonomy" id="2528274"/>
    <lineage>
        <taxon>Bacteria</taxon>
        <taxon>Pseudomonadati</taxon>
        <taxon>Nitrospinota/Tectimicrobiota group</taxon>
        <taxon>Candidatus Tectimicrobiota</taxon>
    </lineage>
</organism>
<sequence>MAISKSVKVAISLPRDTWKKLEAVRRERGETRSALFLEAVHLWLENRDRQAQIRRYEEGYRRIPESPEEVAACEQAAAALLATEEWA</sequence>
<dbReference type="AlphaFoldDB" id="A0A932GQF5"/>
<dbReference type="InterPro" id="IPR010985">
    <property type="entry name" value="Ribbon_hlx_hlx"/>
</dbReference>
<name>A0A932GQF5_UNCTE</name>
<gene>
    <name evidence="1" type="ORF">HYY65_08500</name>
</gene>
<evidence type="ECO:0000313" key="1">
    <source>
        <dbReference type="EMBL" id="MBI3015080.1"/>
    </source>
</evidence>
<accession>A0A932GQF5</accession>
<dbReference type="Gene3D" id="1.10.1220.10">
    <property type="entry name" value="Met repressor-like"/>
    <property type="match status" value="1"/>
</dbReference>
<proteinExistence type="predicted"/>
<comment type="caution">
    <text evidence="1">The sequence shown here is derived from an EMBL/GenBank/DDBJ whole genome shotgun (WGS) entry which is preliminary data.</text>
</comment>
<dbReference type="InterPro" id="IPR013321">
    <property type="entry name" value="Arc_rbn_hlx_hlx"/>
</dbReference>
<reference evidence="1" key="1">
    <citation type="submission" date="2020-07" db="EMBL/GenBank/DDBJ databases">
        <title>Huge and variable diversity of episymbiotic CPR bacteria and DPANN archaea in groundwater ecosystems.</title>
        <authorList>
            <person name="He C.Y."/>
            <person name="Keren R."/>
            <person name="Whittaker M."/>
            <person name="Farag I.F."/>
            <person name="Doudna J."/>
            <person name="Cate J.H.D."/>
            <person name="Banfield J.F."/>
        </authorList>
    </citation>
    <scope>NUCLEOTIDE SEQUENCE</scope>
    <source>
        <strain evidence="1">NC_groundwater_717_Ag_S-0.2um_59_8</strain>
    </source>
</reference>
<protein>
    <submittedName>
        <fullName evidence="1">Ribbon-helix-helix protein, CopG family</fullName>
    </submittedName>
</protein>